<evidence type="ECO:0000313" key="2">
    <source>
        <dbReference type="Proteomes" id="UP000019471"/>
    </source>
</evidence>
<dbReference type="GeneID" id="19194363"/>
<dbReference type="Proteomes" id="UP000019471">
    <property type="component" value="Unassembled WGS sequence"/>
</dbReference>
<keyword evidence="2" id="KW-1185">Reference proteome</keyword>
<dbReference type="HOGENOM" id="CLU_2573687_0_0_1"/>
<proteinExistence type="predicted"/>
<dbReference type="AlphaFoldDB" id="W9WQT4"/>
<sequence>MTSSDALRDPMVWKFEFRHLRKGITFQNIFESSTGCTANNWTGSAFKVAGGYSWGDVAAEAQKHNAVIVTGGTPSLGALGG</sequence>
<dbReference type="STRING" id="1182543.W9WQT4"/>
<dbReference type="RefSeq" id="XP_007748436.1">
    <property type="nucleotide sequence ID" value="XM_007750246.1"/>
</dbReference>
<dbReference type="OrthoDB" id="9983560at2759"/>
<comment type="caution">
    <text evidence="1">The sequence shown here is derived from an EMBL/GenBank/DDBJ whole genome shotgun (WGS) entry which is preliminary data.</text>
</comment>
<dbReference type="EMBL" id="AMGX01000017">
    <property type="protein sequence ID" value="EXJ67021.1"/>
    <property type="molecule type" value="Genomic_DNA"/>
</dbReference>
<evidence type="ECO:0000313" key="1">
    <source>
        <dbReference type="EMBL" id="EXJ67021.1"/>
    </source>
</evidence>
<name>W9WQT4_9EURO</name>
<reference evidence="1 2" key="1">
    <citation type="submission" date="2013-03" db="EMBL/GenBank/DDBJ databases">
        <title>The Genome Sequence of Cladophialophora psammophila CBS 110553.</title>
        <authorList>
            <consortium name="The Broad Institute Genomics Platform"/>
            <person name="Cuomo C."/>
            <person name="de Hoog S."/>
            <person name="Gorbushina A."/>
            <person name="Walker B."/>
            <person name="Young S.K."/>
            <person name="Zeng Q."/>
            <person name="Gargeya S."/>
            <person name="Fitzgerald M."/>
            <person name="Haas B."/>
            <person name="Abouelleil A."/>
            <person name="Allen A.W."/>
            <person name="Alvarado L."/>
            <person name="Arachchi H.M."/>
            <person name="Berlin A.M."/>
            <person name="Chapman S.B."/>
            <person name="Gainer-Dewar J."/>
            <person name="Goldberg J."/>
            <person name="Griggs A."/>
            <person name="Gujja S."/>
            <person name="Hansen M."/>
            <person name="Howarth C."/>
            <person name="Imamovic A."/>
            <person name="Ireland A."/>
            <person name="Larimer J."/>
            <person name="McCowan C."/>
            <person name="Murphy C."/>
            <person name="Pearson M."/>
            <person name="Poon T.W."/>
            <person name="Priest M."/>
            <person name="Roberts A."/>
            <person name="Saif S."/>
            <person name="Shea T."/>
            <person name="Sisk P."/>
            <person name="Sykes S."/>
            <person name="Wortman J."/>
            <person name="Nusbaum C."/>
            <person name="Birren B."/>
        </authorList>
    </citation>
    <scope>NUCLEOTIDE SEQUENCE [LARGE SCALE GENOMIC DNA]</scope>
    <source>
        <strain evidence="1 2">CBS 110553</strain>
    </source>
</reference>
<accession>W9WQT4</accession>
<gene>
    <name evidence="1" type="ORF">A1O5_09667</name>
</gene>
<protein>
    <submittedName>
        <fullName evidence="1">Uncharacterized protein</fullName>
    </submittedName>
</protein>
<organism evidence="1 2">
    <name type="scientific">Cladophialophora psammophila CBS 110553</name>
    <dbReference type="NCBI Taxonomy" id="1182543"/>
    <lineage>
        <taxon>Eukaryota</taxon>
        <taxon>Fungi</taxon>
        <taxon>Dikarya</taxon>
        <taxon>Ascomycota</taxon>
        <taxon>Pezizomycotina</taxon>
        <taxon>Eurotiomycetes</taxon>
        <taxon>Chaetothyriomycetidae</taxon>
        <taxon>Chaetothyriales</taxon>
        <taxon>Herpotrichiellaceae</taxon>
        <taxon>Cladophialophora</taxon>
    </lineage>
</organism>